<sequence>MGKSIKLCTKNTNHRSCRWHLLKSAKENLGAYYSKYKGFKAEFNSLITDELNIQKFEEGWDRIVRKYRLTKNKYLKRLFNHRQIWEKSYFMGIFCAEMTSTHRSESANHMLKRYIQQAAPVHLIVSKFNEFLSVREKQEGKEQHATKMVSRRLRVGAPIEEHANAIYTRAMFEKFYDELYEAGKFAIHERSDEGEFKVLLILDYSEIPSGNILQRWTKSAMKGKEKQETSQMRTDDQANDVRKQALLLKTLEIINGKNKITETGFIQAMSALSNSGKSELPKR</sequence>
<dbReference type="PANTHER" id="PTHR31669:SF168">
    <property type="entry name" value="PROTEIN FAR1-RELATED SEQUENCE"/>
    <property type="match status" value="1"/>
</dbReference>
<keyword evidence="3" id="KW-1185">Reference proteome</keyword>
<dbReference type="InterPro" id="IPR031052">
    <property type="entry name" value="FHY3/FAR1"/>
</dbReference>
<evidence type="ECO:0000256" key="1">
    <source>
        <dbReference type="RuleBase" id="RU367018"/>
    </source>
</evidence>
<comment type="subcellular location">
    <subcellularLocation>
        <location evidence="1">Nucleus</location>
    </subcellularLocation>
</comment>
<reference evidence="2 3" key="2">
    <citation type="submission" date="2024-10" db="EMBL/GenBank/DDBJ databases">
        <authorList>
            <person name="Ryan C."/>
        </authorList>
    </citation>
    <scope>NUCLEOTIDE SEQUENCE [LARGE SCALE GENOMIC DNA]</scope>
</reference>
<keyword evidence="1" id="KW-0539">Nucleus</keyword>
<keyword evidence="1" id="KW-0862">Zinc</keyword>
<dbReference type="PANTHER" id="PTHR31669">
    <property type="entry name" value="PROTEIN FAR1-RELATED SEQUENCE 10-RELATED"/>
    <property type="match status" value="1"/>
</dbReference>
<dbReference type="GO" id="GO:0005634">
    <property type="term" value="C:nucleus"/>
    <property type="evidence" value="ECO:0007669"/>
    <property type="project" value="UniProtKB-SubCell"/>
</dbReference>
<comment type="function">
    <text evidence="1">Putative transcription activator involved in regulating light control of development.</text>
</comment>
<keyword evidence="1" id="KW-0479">Metal-binding</keyword>
<dbReference type="GO" id="GO:0006355">
    <property type="term" value="P:regulation of DNA-templated transcription"/>
    <property type="evidence" value="ECO:0007669"/>
    <property type="project" value="UniProtKB-UniRule"/>
</dbReference>
<proteinExistence type="inferred from homology"/>
<organism evidence="2 3">
    <name type="scientific">Urochloa decumbens</name>
    <dbReference type="NCBI Taxonomy" id="240449"/>
    <lineage>
        <taxon>Eukaryota</taxon>
        <taxon>Viridiplantae</taxon>
        <taxon>Streptophyta</taxon>
        <taxon>Embryophyta</taxon>
        <taxon>Tracheophyta</taxon>
        <taxon>Spermatophyta</taxon>
        <taxon>Magnoliopsida</taxon>
        <taxon>Liliopsida</taxon>
        <taxon>Poales</taxon>
        <taxon>Poaceae</taxon>
        <taxon>PACMAD clade</taxon>
        <taxon>Panicoideae</taxon>
        <taxon>Panicodae</taxon>
        <taxon>Paniceae</taxon>
        <taxon>Melinidinae</taxon>
        <taxon>Urochloa</taxon>
    </lineage>
</organism>
<evidence type="ECO:0000313" key="2">
    <source>
        <dbReference type="EMBL" id="CAL4899403.1"/>
    </source>
</evidence>
<name>A0ABC8VYG0_9POAL</name>
<protein>
    <recommendedName>
        <fullName evidence="1">Protein FAR1-RELATED SEQUENCE</fullName>
    </recommendedName>
</protein>
<dbReference type="AlphaFoldDB" id="A0ABC8VYG0"/>
<dbReference type="EMBL" id="OZ075121">
    <property type="protein sequence ID" value="CAL4899403.1"/>
    <property type="molecule type" value="Genomic_DNA"/>
</dbReference>
<accession>A0ABC8VYG0</accession>
<reference evidence="3" key="1">
    <citation type="submission" date="2024-06" db="EMBL/GenBank/DDBJ databases">
        <authorList>
            <person name="Ryan C."/>
        </authorList>
    </citation>
    <scope>NUCLEOTIDE SEQUENCE [LARGE SCALE GENOMIC DNA]</scope>
</reference>
<dbReference type="Proteomes" id="UP001497457">
    <property type="component" value="Chromosome 11b"/>
</dbReference>
<dbReference type="GO" id="GO:0008270">
    <property type="term" value="F:zinc ion binding"/>
    <property type="evidence" value="ECO:0007669"/>
    <property type="project" value="UniProtKB-UniRule"/>
</dbReference>
<comment type="similarity">
    <text evidence="1">Belongs to the FHY3/FAR1 family.</text>
</comment>
<evidence type="ECO:0000313" key="3">
    <source>
        <dbReference type="Proteomes" id="UP001497457"/>
    </source>
</evidence>
<gene>
    <name evidence="2" type="ORF">URODEC1_LOCUS8190</name>
</gene>
<keyword evidence="1" id="KW-0863">Zinc-finger</keyword>